<dbReference type="Proteomes" id="UP001219518">
    <property type="component" value="Unassembled WGS sequence"/>
</dbReference>
<reference evidence="1" key="2">
    <citation type="journal article" date="2023" name="BMC Genomics">
        <title>Pest status, molecular evolution, and epigenetic factors derived from the genome assembly of Frankliniella fusca, a thysanopteran phytovirus vector.</title>
        <authorList>
            <person name="Catto M.A."/>
            <person name="Labadie P.E."/>
            <person name="Jacobson A.L."/>
            <person name="Kennedy G.G."/>
            <person name="Srinivasan R."/>
            <person name="Hunt B.G."/>
        </authorList>
    </citation>
    <scope>NUCLEOTIDE SEQUENCE</scope>
    <source>
        <strain evidence="1">PL_HMW_Pooled</strain>
    </source>
</reference>
<comment type="caution">
    <text evidence="1">The sequence shown here is derived from an EMBL/GenBank/DDBJ whole genome shotgun (WGS) entry which is preliminary data.</text>
</comment>
<gene>
    <name evidence="1" type="ORF">KUF71_011569</name>
</gene>
<organism evidence="1 2">
    <name type="scientific">Frankliniella fusca</name>
    <dbReference type="NCBI Taxonomy" id="407009"/>
    <lineage>
        <taxon>Eukaryota</taxon>
        <taxon>Metazoa</taxon>
        <taxon>Ecdysozoa</taxon>
        <taxon>Arthropoda</taxon>
        <taxon>Hexapoda</taxon>
        <taxon>Insecta</taxon>
        <taxon>Pterygota</taxon>
        <taxon>Neoptera</taxon>
        <taxon>Paraneoptera</taxon>
        <taxon>Thysanoptera</taxon>
        <taxon>Terebrantia</taxon>
        <taxon>Thripoidea</taxon>
        <taxon>Thripidae</taxon>
        <taxon>Frankliniella</taxon>
    </lineage>
</organism>
<protein>
    <submittedName>
        <fullName evidence="1">Heme oxygenase HutZ</fullName>
    </submittedName>
</protein>
<evidence type="ECO:0000313" key="2">
    <source>
        <dbReference type="Proteomes" id="UP001219518"/>
    </source>
</evidence>
<evidence type="ECO:0000313" key="1">
    <source>
        <dbReference type="EMBL" id="KAK3932241.1"/>
    </source>
</evidence>
<keyword evidence="2" id="KW-1185">Reference proteome</keyword>
<dbReference type="AlphaFoldDB" id="A0AAE1LTN8"/>
<reference evidence="1" key="1">
    <citation type="submission" date="2021-07" db="EMBL/GenBank/DDBJ databases">
        <authorList>
            <person name="Catto M.A."/>
            <person name="Jacobson A."/>
            <person name="Kennedy G."/>
            <person name="Labadie P."/>
            <person name="Hunt B.G."/>
            <person name="Srinivasan R."/>
        </authorList>
    </citation>
    <scope>NUCLEOTIDE SEQUENCE</scope>
    <source>
        <strain evidence="1">PL_HMW_Pooled</strain>
        <tissue evidence="1">Head</tissue>
    </source>
</reference>
<dbReference type="EMBL" id="JAHWGI010001434">
    <property type="protein sequence ID" value="KAK3932241.1"/>
    <property type="molecule type" value="Genomic_DNA"/>
</dbReference>
<proteinExistence type="predicted"/>
<sequence length="121" mass="14263">MFSIEGFHIYKIKEHPSERRGTYRRGDSHPYWKLMTKLTKRKGKQLFTVKRMFFDEVEGMVEGNLLQVISSPDFKISKALQTLAKDSDWCLLHTRNNIGITVTILKQYTSKASWFILFVMK</sequence>
<name>A0AAE1LTN8_9NEOP</name>
<accession>A0AAE1LTN8</accession>